<feature type="domain" description="DUF7578" evidence="3">
    <location>
        <begin position="96"/>
        <end position="160"/>
    </location>
</feature>
<reference evidence="4 5" key="1">
    <citation type="journal article" date="2018" name="Microb. Genom.">
        <title>Expanding an expanded genome: long-read sequencing of Trypanosoma cruzi.</title>
        <authorList>
            <person name="Berna L."/>
            <person name="Rodriguez M."/>
            <person name="Chiribao M.L."/>
            <person name="Parodi-Talice A."/>
            <person name="Pita S."/>
            <person name="Rijo G."/>
            <person name="Alvarez-Valin F."/>
            <person name="Robello C."/>
        </authorList>
    </citation>
    <scope>NUCLEOTIDE SEQUENCE [LARGE SCALE GENOMIC DNA]</scope>
    <source>
        <strain evidence="4 5">TCC</strain>
    </source>
</reference>
<feature type="domain" description="DUF7578" evidence="3">
    <location>
        <begin position="1"/>
        <end position="35"/>
    </location>
</feature>
<dbReference type="VEuPathDB" id="TriTrypDB:C3747_764g5"/>
<feature type="domain" description="Retrotransposon hot spot protein N-terminal" evidence="2">
    <location>
        <begin position="222"/>
        <end position="300"/>
    </location>
</feature>
<dbReference type="VEuPathDB" id="TriTrypDB:C4B63_83g44"/>
<evidence type="ECO:0000256" key="1">
    <source>
        <dbReference type="SAM" id="MobiDB-lite"/>
    </source>
</evidence>
<sequence length="311" mass="35722">MEAFVQEPDAYVQDQRLLRIIFNLTEYQVYKLHHEGVFSLEQWKDYEGKDTVTPAARGKLNAALTQILTERLRGTQEMKFTISTTIEDVLFKGRVRVKEKKLNDFLTMELDGRGVVATNRSVLLKEFFKNPKKYIRDKGVLKEIQITDAYARMEKTVREEMDLEEVVRKLYKNGVSNLLGWSEAAANVKKTVHDITKHSLDAALQEARNRTTIEALKLEGLYESVYNASWHHVVEIPDGDKRKKKKKGTVMKVKEGKPKQSWTYKKAGNTLEKDDGVRKSGKAPPRLMVLTSEKGWPYTLNAPHGTDNDSY</sequence>
<organism evidence="4 5">
    <name type="scientific">Trypanosoma cruzi</name>
    <dbReference type="NCBI Taxonomy" id="5693"/>
    <lineage>
        <taxon>Eukaryota</taxon>
        <taxon>Discoba</taxon>
        <taxon>Euglenozoa</taxon>
        <taxon>Kinetoplastea</taxon>
        <taxon>Metakinetoplastina</taxon>
        <taxon>Trypanosomatida</taxon>
        <taxon>Trypanosomatidae</taxon>
        <taxon>Trypanosoma</taxon>
        <taxon>Schizotrypanum</taxon>
    </lineage>
</organism>
<dbReference type="InterPro" id="IPR006518">
    <property type="entry name" value="Trypano_RHS"/>
</dbReference>
<dbReference type="Proteomes" id="UP000246078">
    <property type="component" value="Unassembled WGS sequence"/>
</dbReference>
<dbReference type="VEuPathDB" id="TriTrypDB:TcCL_NonESM12658"/>
<evidence type="ECO:0000313" key="4">
    <source>
        <dbReference type="EMBL" id="PWU84247.1"/>
    </source>
</evidence>
<dbReference type="Pfam" id="PF24466">
    <property type="entry name" value="DUF7578"/>
    <property type="match status" value="2"/>
</dbReference>
<evidence type="ECO:0000313" key="5">
    <source>
        <dbReference type="Proteomes" id="UP000246078"/>
    </source>
</evidence>
<dbReference type="InterPro" id="IPR046835">
    <property type="entry name" value="RHS_N"/>
</dbReference>
<evidence type="ECO:0000259" key="3">
    <source>
        <dbReference type="Pfam" id="PF24466"/>
    </source>
</evidence>
<dbReference type="VEuPathDB" id="TriTrypDB:TCSYLVIO_002738"/>
<evidence type="ECO:0000259" key="2">
    <source>
        <dbReference type="Pfam" id="PF20445"/>
    </source>
</evidence>
<accession>A0A2V2UJ07</accession>
<dbReference type="VEuPathDB" id="TriTrypDB:TcG_10028"/>
<proteinExistence type="predicted"/>
<protein>
    <submittedName>
        <fullName evidence="4">Putative retrotransposon hot spot protein (RHS)</fullName>
    </submittedName>
</protein>
<dbReference type="Pfam" id="PF20445">
    <property type="entry name" value="RHS_N"/>
    <property type="match status" value="1"/>
</dbReference>
<gene>
    <name evidence="4" type="ORF">C3747_764g5</name>
</gene>
<comment type="caution">
    <text evidence="4">The sequence shown here is derived from an EMBL/GenBank/DDBJ whole genome shotgun (WGS) entry which is preliminary data.</text>
</comment>
<dbReference type="EMBL" id="PRFC01000764">
    <property type="protein sequence ID" value="PWU84247.1"/>
    <property type="molecule type" value="Genomic_DNA"/>
</dbReference>
<dbReference type="NCBIfam" id="TIGR01631">
    <property type="entry name" value="Trypano_RHS"/>
    <property type="match status" value="1"/>
</dbReference>
<feature type="region of interest" description="Disordered" evidence="1">
    <location>
        <begin position="239"/>
        <end position="286"/>
    </location>
</feature>
<name>A0A2V2UJ07_TRYCR</name>
<dbReference type="VEuPathDB" id="TriTrypDB:TcYC6_0142820"/>
<dbReference type="AlphaFoldDB" id="A0A2V2UJ07"/>
<dbReference type="InterPro" id="IPR056000">
    <property type="entry name" value="DUF7578"/>
</dbReference>
<dbReference type="VEuPathDB" id="TriTrypDB:TCDM_10755"/>
<dbReference type="VEuPathDB" id="TriTrypDB:TcG_13424"/>